<accession>A0A0K2T3N1</accession>
<proteinExistence type="predicted"/>
<feature type="transmembrane region" description="Helical" evidence="1">
    <location>
        <begin position="240"/>
        <end position="263"/>
    </location>
</feature>
<dbReference type="AlphaFoldDB" id="A0A0K2T3N1"/>
<feature type="chain" id="PRO_5005487426" description="SEA domain-containing protein" evidence="2">
    <location>
        <begin position="20"/>
        <end position="371"/>
    </location>
</feature>
<feature type="non-terminal residue" evidence="3">
    <location>
        <position position="371"/>
    </location>
</feature>
<sequence>MKVIIFIMLSSVYAVISNGIPHLSTTPTITSKNSSVAPLNGTLGLLNENQKHLNPPENKSLATKNKALTARKIKDRDDDLPTHPTILYKEREVSLEDIKSHWYVLYLTGNQMLNKSVLKRGSFTHDLIKNIASKLKLTHGEIILNFLTLSGNDLCLNFTILSSSSSKEKQLLEQITKLVSMDVLSLGGEKFLIHRVLESKNKPHIIKPIHSLSYSHPYSHTVSLLQDDAQSHLQHERVQLVLYLTIAGLCIFFVVFALSFLTIRFMTTGTLKVSDEDYEDEDLKISFPALEDSYSQPHDHESNNNVQDDKFPGKSHCNKCEIEKQDTSPLVNFTKSSGHPQSFGLISPKRNYFLKWIPLIQYSRNQIDVKY</sequence>
<keyword evidence="2" id="KW-0732">Signal</keyword>
<keyword evidence="1" id="KW-1133">Transmembrane helix</keyword>
<evidence type="ECO:0008006" key="4">
    <source>
        <dbReference type="Google" id="ProtNLM"/>
    </source>
</evidence>
<reference evidence="3" key="1">
    <citation type="submission" date="2014-05" db="EMBL/GenBank/DDBJ databases">
        <authorList>
            <person name="Chronopoulou M."/>
        </authorList>
    </citation>
    <scope>NUCLEOTIDE SEQUENCE</scope>
    <source>
        <tissue evidence="3">Whole organism</tissue>
    </source>
</reference>
<protein>
    <recommendedName>
        <fullName evidence="4">SEA domain-containing protein</fullName>
    </recommendedName>
</protein>
<organism evidence="3">
    <name type="scientific">Lepeophtheirus salmonis</name>
    <name type="common">Salmon louse</name>
    <name type="synonym">Caligus salmonis</name>
    <dbReference type="NCBI Taxonomy" id="72036"/>
    <lineage>
        <taxon>Eukaryota</taxon>
        <taxon>Metazoa</taxon>
        <taxon>Ecdysozoa</taxon>
        <taxon>Arthropoda</taxon>
        <taxon>Crustacea</taxon>
        <taxon>Multicrustacea</taxon>
        <taxon>Hexanauplia</taxon>
        <taxon>Copepoda</taxon>
        <taxon>Siphonostomatoida</taxon>
        <taxon>Caligidae</taxon>
        <taxon>Lepeophtheirus</taxon>
    </lineage>
</organism>
<evidence type="ECO:0000313" key="3">
    <source>
        <dbReference type="EMBL" id="CDW20689.1"/>
    </source>
</evidence>
<keyword evidence="1" id="KW-0472">Membrane</keyword>
<keyword evidence="1" id="KW-0812">Transmembrane</keyword>
<evidence type="ECO:0000256" key="2">
    <source>
        <dbReference type="SAM" id="SignalP"/>
    </source>
</evidence>
<name>A0A0K2T3N1_LEPSM</name>
<dbReference type="EMBL" id="HACA01003328">
    <property type="protein sequence ID" value="CDW20689.1"/>
    <property type="molecule type" value="Transcribed_RNA"/>
</dbReference>
<feature type="signal peptide" evidence="2">
    <location>
        <begin position="1"/>
        <end position="19"/>
    </location>
</feature>
<evidence type="ECO:0000256" key="1">
    <source>
        <dbReference type="SAM" id="Phobius"/>
    </source>
</evidence>
<dbReference type="OrthoDB" id="8197805at2759"/>